<dbReference type="AlphaFoldDB" id="A0A2K2G5W2"/>
<accession>A0A2K2G5W2</accession>
<evidence type="ECO:0000313" key="7">
    <source>
        <dbReference type="Proteomes" id="UP000236327"/>
    </source>
</evidence>
<dbReference type="PROSITE" id="PS50931">
    <property type="entry name" value="HTH_LYSR"/>
    <property type="match status" value="1"/>
</dbReference>
<dbReference type="PANTHER" id="PTHR30537:SF5">
    <property type="entry name" value="HTH-TYPE TRANSCRIPTIONAL ACTIVATOR TTDR-RELATED"/>
    <property type="match status" value="1"/>
</dbReference>
<dbReference type="InterPro" id="IPR005119">
    <property type="entry name" value="LysR_subst-bd"/>
</dbReference>
<dbReference type="GO" id="GO:0003677">
    <property type="term" value="F:DNA binding"/>
    <property type="evidence" value="ECO:0007669"/>
    <property type="project" value="UniProtKB-KW"/>
</dbReference>
<dbReference type="Gene3D" id="1.10.10.10">
    <property type="entry name" value="Winged helix-like DNA-binding domain superfamily/Winged helix DNA-binding domain"/>
    <property type="match status" value="1"/>
</dbReference>
<proteinExistence type="inferred from homology"/>
<evidence type="ECO:0000259" key="5">
    <source>
        <dbReference type="PROSITE" id="PS50931"/>
    </source>
</evidence>
<evidence type="ECO:0000256" key="3">
    <source>
        <dbReference type="ARBA" id="ARBA00023125"/>
    </source>
</evidence>
<keyword evidence="7" id="KW-1185">Reference proteome</keyword>
<organism evidence="6 7">
    <name type="scientific">Novosphingobium guangzhouense</name>
    <dbReference type="NCBI Taxonomy" id="1850347"/>
    <lineage>
        <taxon>Bacteria</taxon>
        <taxon>Pseudomonadati</taxon>
        <taxon>Pseudomonadota</taxon>
        <taxon>Alphaproteobacteria</taxon>
        <taxon>Sphingomonadales</taxon>
        <taxon>Sphingomonadaceae</taxon>
        <taxon>Novosphingobium</taxon>
    </lineage>
</organism>
<gene>
    <name evidence="6" type="ORF">A8V01_02440</name>
</gene>
<evidence type="ECO:0000256" key="2">
    <source>
        <dbReference type="ARBA" id="ARBA00023015"/>
    </source>
</evidence>
<dbReference type="Pfam" id="PF03466">
    <property type="entry name" value="LysR_substrate"/>
    <property type="match status" value="1"/>
</dbReference>
<sequence>MDLIAHIRIFIEIADRGSLAKVARARSLAPSAVTASLRRLEEHVGTRLVLRSTRSLALTSAGERFVVECRQLVQHLDEAIERVAGDGPLRGLVRLTSINDFGRSRLSHLIDGFIALHPQVQFELSLSDEVVDLVEGGYDLGIRTGPLSDSRLRTRLIVRCGRSVCAAPAYWDRCGRPRSPSDLVDHNCLIQSRRGAPQSVWHFMQDGAPITVHIGGDRMANDGGMLRQWAISGAGVVLKSDYDIAQDLEAGRLETVLDRFKLNDMNLYAVHAAGRQVSRRTQAFMDYLANGLHPDR</sequence>
<comment type="similarity">
    <text evidence="1">Belongs to the LysR transcriptional regulatory family.</text>
</comment>
<evidence type="ECO:0000256" key="4">
    <source>
        <dbReference type="ARBA" id="ARBA00023163"/>
    </source>
</evidence>
<dbReference type="InterPro" id="IPR036388">
    <property type="entry name" value="WH-like_DNA-bd_sf"/>
</dbReference>
<protein>
    <submittedName>
        <fullName evidence="6">LysR family transcriptional regulator</fullName>
    </submittedName>
</protein>
<dbReference type="Gene3D" id="3.40.190.290">
    <property type="match status" value="1"/>
</dbReference>
<keyword evidence="3" id="KW-0238">DNA-binding</keyword>
<dbReference type="InterPro" id="IPR000847">
    <property type="entry name" value="LysR_HTH_N"/>
</dbReference>
<reference evidence="6 7" key="1">
    <citation type="submission" date="2016-05" db="EMBL/GenBank/DDBJ databases">
        <title>Complete genome sequence of Novosphingobium guangzhouense SA925(T).</title>
        <authorList>
            <person name="Sha S."/>
        </authorList>
    </citation>
    <scope>NUCLEOTIDE SEQUENCE [LARGE SCALE GENOMIC DNA]</scope>
    <source>
        <strain evidence="6 7">SA925</strain>
    </source>
</reference>
<dbReference type="PANTHER" id="PTHR30537">
    <property type="entry name" value="HTH-TYPE TRANSCRIPTIONAL REGULATOR"/>
    <property type="match status" value="1"/>
</dbReference>
<keyword evidence="4" id="KW-0804">Transcription</keyword>
<dbReference type="Proteomes" id="UP000236327">
    <property type="component" value="Unassembled WGS sequence"/>
</dbReference>
<dbReference type="Pfam" id="PF00126">
    <property type="entry name" value="HTH_1"/>
    <property type="match status" value="1"/>
</dbReference>
<dbReference type="InterPro" id="IPR058163">
    <property type="entry name" value="LysR-type_TF_proteobact-type"/>
</dbReference>
<dbReference type="InterPro" id="IPR036390">
    <property type="entry name" value="WH_DNA-bd_sf"/>
</dbReference>
<name>A0A2K2G5W2_9SPHN</name>
<dbReference type="CDD" id="cd08422">
    <property type="entry name" value="PBP2_CrgA_like"/>
    <property type="match status" value="1"/>
</dbReference>
<dbReference type="EMBL" id="LYMM01000002">
    <property type="protein sequence ID" value="PNU06426.1"/>
    <property type="molecule type" value="Genomic_DNA"/>
</dbReference>
<dbReference type="SUPFAM" id="SSF53850">
    <property type="entry name" value="Periplasmic binding protein-like II"/>
    <property type="match status" value="1"/>
</dbReference>
<feature type="domain" description="HTH lysR-type" evidence="5">
    <location>
        <begin position="1"/>
        <end position="59"/>
    </location>
</feature>
<dbReference type="SUPFAM" id="SSF46785">
    <property type="entry name" value="Winged helix' DNA-binding domain"/>
    <property type="match status" value="1"/>
</dbReference>
<evidence type="ECO:0000313" key="6">
    <source>
        <dbReference type="EMBL" id="PNU06426.1"/>
    </source>
</evidence>
<keyword evidence="2" id="KW-0805">Transcription regulation</keyword>
<dbReference type="GO" id="GO:0003700">
    <property type="term" value="F:DNA-binding transcription factor activity"/>
    <property type="evidence" value="ECO:0007669"/>
    <property type="project" value="InterPro"/>
</dbReference>
<evidence type="ECO:0000256" key="1">
    <source>
        <dbReference type="ARBA" id="ARBA00009437"/>
    </source>
</evidence>
<comment type="caution">
    <text evidence="6">The sequence shown here is derived from an EMBL/GenBank/DDBJ whole genome shotgun (WGS) entry which is preliminary data.</text>
</comment>